<gene>
    <name evidence="3" type="ORF">LGLO00237_LOCUS9672</name>
    <name evidence="4" type="ORF">LGLO00237_LOCUS9673</name>
    <name evidence="5" type="ORF">LGLO00237_LOCUS9675</name>
    <name evidence="6" type="ORF">LGLO00237_LOCUS9678</name>
    <name evidence="7" type="ORF">LGLO00237_LOCUS9679</name>
    <name evidence="8" type="ORF">LGLO00237_LOCUS9683</name>
    <name evidence="9" type="ORF">LGLO00237_LOCUS9685</name>
    <name evidence="10" type="ORF">LGLO00237_LOCUS9686</name>
</gene>
<dbReference type="AlphaFoldDB" id="A0A6V3KTG1"/>
<sequence length="312" mass="35268">MAARVTYRVPQWFFRVKWACEVAEYILVLIGASLVLITGNYSYSILRLAAFPVMAVICTVLLFHSMYSLRAKLTAKDRPAAVTKSRERSNSPGSKGNVASDKKVRHVRIESVLTEGLHSLKETAKLTSESGTASATNKDFISELGKKHPLAKTHSRLLSVQSVPPVVRRLSRKRMTRSRMEAERRSVCVLTTYLVCLPLIVIILFVWFLGTTWSILRSDDSASDVHDRQARQYEPLRDFGDWIYVMYFLLSQLYGTPDTLMKKFAQALSCCCCCCLSSESVRNYISHRMSRVNRAGSLQMPNNNRASLQIVN</sequence>
<dbReference type="EMBL" id="HBIV01013139">
    <property type="protein sequence ID" value="CAE0658115.1"/>
    <property type="molecule type" value="Transcribed_RNA"/>
</dbReference>
<accession>A0A6V3KTG1</accession>
<feature type="region of interest" description="Disordered" evidence="1">
    <location>
        <begin position="79"/>
        <end position="101"/>
    </location>
</feature>
<evidence type="ECO:0000313" key="7">
    <source>
        <dbReference type="EMBL" id="CAE0658109.1"/>
    </source>
</evidence>
<feature type="transmembrane region" description="Helical" evidence="2">
    <location>
        <begin position="49"/>
        <end position="69"/>
    </location>
</feature>
<feature type="compositionally biased region" description="Basic and acidic residues" evidence="1">
    <location>
        <begin position="79"/>
        <end position="89"/>
    </location>
</feature>
<dbReference type="EMBL" id="HBIV01013129">
    <property type="protein sequence ID" value="CAE0658105.1"/>
    <property type="molecule type" value="Transcribed_RNA"/>
</dbReference>
<evidence type="ECO:0000313" key="5">
    <source>
        <dbReference type="EMBL" id="CAE0658105.1"/>
    </source>
</evidence>
<keyword evidence="2" id="KW-0812">Transmembrane</keyword>
<name>A0A6V3KTG1_9EUKA</name>
<evidence type="ECO:0000313" key="3">
    <source>
        <dbReference type="EMBL" id="CAE0658102.1"/>
    </source>
</evidence>
<evidence type="ECO:0000256" key="1">
    <source>
        <dbReference type="SAM" id="MobiDB-lite"/>
    </source>
</evidence>
<feature type="transmembrane region" description="Helical" evidence="2">
    <location>
        <begin position="22"/>
        <end position="43"/>
    </location>
</feature>
<dbReference type="EMBL" id="HBIV01013137">
    <property type="protein sequence ID" value="CAE0658113.1"/>
    <property type="molecule type" value="Transcribed_RNA"/>
</dbReference>
<dbReference type="EMBL" id="HBIV01013140">
    <property type="protein sequence ID" value="CAE0658116.1"/>
    <property type="molecule type" value="Transcribed_RNA"/>
</dbReference>
<evidence type="ECO:0000313" key="4">
    <source>
        <dbReference type="EMBL" id="CAE0658103.1"/>
    </source>
</evidence>
<proteinExistence type="predicted"/>
<keyword evidence="2" id="KW-1133">Transmembrane helix</keyword>
<evidence type="ECO:0000313" key="6">
    <source>
        <dbReference type="EMBL" id="CAE0658108.1"/>
    </source>
</evidence>
<dbReference type="EMBL" id="HBIV01013133">
    <property type="protein sequence ID" value="CAE0658109.1"/>
    <property type="molecule type" value="Transcribed_RNA"/>
</dbReference>
<dbReference type="EMBL" id="HBIV01013126">
    <property type="protein sequence ID" value="CAE0658102.1"/>
    <property type="molecule type" value="Transcribed_RNA"/>
</dbReference>
<feature type="transmembrane region" description="Helical" evidence="2">
    <location>
        <begin position="187"/>
        <end position="209"/>
    </location>
</feature>
<evidence type="ECO:0000313" key="10">
    <source>
        <dbReference type="EMBL" id="CAE0658116.1"/>
    </source>
</evidence>
<reference evidence="7" key="1">
    <citation type="submission" date="2021-01" db="EMBL/GenBank/DDBJ databases">
        <authorList>
            <person name="Corre E."/>
            <person name="Pelletier E."/>
            <person name="Niang G."/>
            <person name="Scheremetjew M."/>
            <person name="Finn R."/>
            <person name="Kale V."/>
            <person name="Holt S."/>
            <person name="Cochrane G."/>
            <person name="Meng A."/>
            <person name="Brown T."/>
            <person name="Cohen L."/>
        </authorList>
    </citation>
    <scope>NUCLEOTIDE SEQUENCE</scope>
    <source>
        <strain evidence="7">CCCM811</strain>
    </source>
</reference>
<organism evidence="7">
    <name type="scientific">Lotharella globosa</name>
    <dbReference type="NCBI Taxonomy" id="91324"/>
    <lineage>
        <taxon>Eukaryota</taxon>
        <taxon>Sar</taxon>
        <taxon>Rhizaria</taxon>
        <taxon>Cercozoa</taxon>
        <taxon>Chlorarachniophyceae</taxon>
        <taxon>Lotharella</taxon>
    </lineage>
</organism>
<evidence type="ECO:0000313" key="9">
    <source>
        <dbReference type="EMBL" id="CAE0658115.1"/>
    </source>
</evidence>
<dbReference type="EMBL" id="HBIV01013132">
    <property type="protein sequence ID" value="CAE0658108.1"/>
    <property type="molecule type" value="Transcribed_RNA"/>
</dbReference>
<evidence type="ECO:0000313" key="8">
    <source>
        <dbReference type="EMBL" id="CAE0658113.1"/>
    </source>
</evidence>
<keyword evidence="2" id="KW-0472">Membrane</keyword>
<protein>
    <submittedName>
        <fullName evidence="7">Uncharacterized protein</fullName>
    </submittedName>
</protein>
<dbReference type="EMBL" id="HBIV01013127">
    <property type="protein sequence ID" value="CAE0658103.1"/>
    <property type="molecule type" value="Transcribed_RNA"/>
</dbReference>
<evidence type="ECO:0000256" key="2">
    <source>
        <dbReference type="SAM" id="Phobius"/>
    </source>
</evidence>